<dbReference type="Pfam" id="PF07007">
    <property type="entry name" value="LprI"/>
    <property type="match status" value="1"/>
</dbReference>
<evidence type="ECO:0000313" key="2">
    <source>
        <dbReference type="EMBL" id="MCJ8208142.1"/>
    </source>
</evidence>
<proteinExistence type="predicted"/>
<protein>
    <submittedName>
        <fullName evidence="2">DUF1311 domain-containing protein</fullName>
    </submittedName>
</protein>
<organism evidence="2 3">
    <name type="scientific">Mucilaginibacter straminoryzae</name>
    <dbReference type="NCBI Taxonomy" id="2932774"/>
    <lineage>
        <taxon>Bacteria</taxon>
        <taxon>Pseudomonadati</taxon>
        <taxon>Bacteroidota</taxon>
        <taxon>Sphingobacteriia</taxon>
        <taxon>Sphingobacteriales</taxon>
        <taxon>Sphingobacteriaceae</taxon>
        <taxon>Mucilaginibacter</taxon>
    </lineage>
</organism>
<evidence type="ECO:0000313" key="3">
    <source>
        <dbReference type="Proteomes" id="UP001139450"/>
    </source>
</evidence>
<keyword evidence="3" id="KW-1185">Reference proteome</keyword>
<gene>
    <name evidence="2" type="ORF">MUY27_00390</name>
</gene>
<dbReference type="Proteomes" id="UP001139450">
    <property type="component" value="Unassembled WGS sequence"/>
</dbReference>
<dbReference type="EMBL" id="JALJEJ010000001">
    <property type="protein sequence ID" value="MCJ8208142.1"/>
    <property type="molecule type" value="Genomic_DNA"/>
</dbReference>
<dbReference type="AlphaFoldDB" id="A0A9X2B9V8"/>
<dbReference type="Gene3D" id="1.20.1270.180">
    <property type="match status" value="1"/>
</dbReference>
<reference evidence="2" key="1">
    <citation type="submission" date="2022-04" db="EMBL/GenBank/DDBJ databases">
        <title>Mucilaginibacter sp. RS28 isolated from freshwater.</title>
        <authorList>
            <person name="Ko S.-R."/>
        </authorList>
    </citation>
    <scope>NUCLEOTIDE SEQUENCE</scope>
    <source>
        <strain evidence="2">RS28</strain>
    </source>
</reference>
<dbReference type="RefSeq" id="WP_245127979.1">
    <property type="nucleotide sequence ID" value="NZ_JALJEJ010000001.1"/>
</dbReference>
<name>A0A9X2B9V8_9SPHI</name>
<sequence length="295" mass="34353">MRLEDLIDSYRSLKSEQTTADRHLIKYLAIATVSCYETFFRTIVKDFIDFGSPYSDNIIKLDQLNIKIDFDTLHAIQSQFITLGDLISHLLPFNNLKDIDRNMSIITGKSFLKSLKSYRSKSLFIDDTEKNYFTKNINTIISSIEKVFELRHIFCHEFNNNINFDSEVLLTNIIDCKVFINYASDYFTNILYPNLPQTQGEMNIYSLENFMALDNELDNLINEIKTTNNAGFINIKLFDKSIVYWKKYRQLAAECAAYYAKGGSVYSLEYNTKMSSLTQEKLRLLKTEFSRLLAL</sequence>
<evidence type="ECO:0000259" key="1">
    <source>
        <dbReference type="Pfam" id="PF07007"/>
    </source>
</evidence>
<accession>A0A9X2B9V8</accession>
<dbReference type="InterPro" id="IPR009739">
    <property type="entry name" value="LprI-like_N"/>
</dbReference>
<comment type="caution">
    <text evidence="2">The sequence shown here is derived from an EMBL/GenBank/DDBJ whole genome shotgun (WGS) entry which is preliminary data.</text>
</comment>
<feature type="domain" description="Lysozyme inhibitor LprI-like N-terminal" evidence="1">
    <location>
        <begin position="197"/>
        <end position="283"/>
    </location>
</feature>